<keyword evidence="4" id="KW-1185">Reference proteome</keyword>
<dbReference type="Proteomes" id="UP000054359">
    <property type="component" value="Unassembled WGS sequence"/>
</dbReference>
<dbReference type="OMA" id="HRWYKKV"/>
<evidence type="ECO:0000313" key="4">
    <source>
        <dbReference type="Proteomes" id="UP000054359"/>
    </source>
</evidence>
<dbReference type="GO" id="GO:0003924">
    <property type="term" value="F:GTPase activity"/>
    <property type="evidence" value="ECO:0007669"/>
    <property type="project" value="TreeGrafter"/>
</dbReference>
<name>A0A087UG15_STEMI</name>
<dbReference type="GO" id="GO:0000462">
    <property type="term" value="P:maturation of SSU-rRNA from tricistronic rRNA transcript (SSU-rRNA, 5.8S rRNA, LSU-rRNA)"/>
    <property type="evidence" value="ECO:0007669"/>
    <property type="project" value="TreeGrafter"/>
</dbReference>
<dbReference type="GO" id="GO:0030686">
    <property type="term" value="C:90S preribosome"/>
    <property type="evidence" value="ECO:0007669"/>
    <property type="project" value="TreeGrafter"/>
</dbReference>
<feature type="compositionally biased region" description="Basic residues" evidence="1">
    <location>
        <begin position="422"/>
        <end position="438"/>
    </location>
</feature>
<dbReference type="InterPro" id="IPR039761">
    <property type="entry name" value="Bms1/Tsr1"/>
</dbReference>
<evidence type="ECO:0000259" key="2">
    <source>
        <dbReference type="SMART" id="SM01362"/>
    </source>
</evidence>
<feature type="domain" description="Ribosome biogenesis protein BMS1/TSR1 C-terminal" evidence="2">
    <location>
        <begin position="1"/>
        <end position="279"/>
    </location>
</feature>
<proteinExistence type="predicted"/>
<dbReference type="OrthoDB" id="10260897at2759"/>
<dbReference type="SMART" id="SM01362">
    <property type="entry name" value="DUF663"/>
    <property type="match status" value="1"/>
</dbReference>
<dbReference type="AlphaFoldDB" id="A0A087UG15"/>
<protein>
    <submittedName>
        <fullName evidence="3">Ribosome biogenesis protein BMS1-like protein</fullName>
    </submittedName>
</protein>
<dbReference type="PANTHER" id="PTHR12858">
    <property type="entry name" value="RIBOSOME BIOGENESIS PROTEIN"/>
    <property type="match status" value="1"/>
</dbReference>
<sequence>MKKKELKEAFNNNLDITKDKSYYEALKAEVDAQTELNRKEFEDLDDEVRIQYEGYRPGLYLRLEVEDMPCEFVKYFDPAYPIIIGSLLKGEDKMGYLQVRIKKHRWYPKILKSRDPLIISLGWRRFQTIPLYYIVDHNMRNRHLKYTPKHLHCMAAFWGPISQQKAGILGVQTVSEIMSNFRIAAVGSVTEVNQMTNIVKKLKLIGRPCEIFKKTAFIEGMFHSPLEVAKYEGAAIRTVSGIRGQIKKALRIPPGVFRATFEDKIIKSDIVFLRTWVTVIVPQFCITVTSLLLPPDQKSKWQGARTIGRLRYEKGLHAPVNEDSTYTPIERKLKQFAPLVVPKNLQKALPFKDKIVHKPKKQQDADNERVAVIKEPHEREVSKVLSMLKTVHKMKMKKENKAMWLRARAHRKEKRENEAIHHQKVQQMKKRILRYKPRKAPDRQ</sequence>
<dbReference type="GO" id="GO:0005525">
    <property type="term" value="F:GTP binding"/>
    <property type="evidence" value="ECO:0007669"/>
    <property type="project" value="TreeGrafter"/>
</dbReference>
<dbReference type="EMBL" id="KK119645">
    <property type="protein sequence ID" value="KFM76304.1"/>
    <property type="molecule type" value="Genomic_DNA"/>
</dbReference>
<dbReference type="GO" id="GO:0000479">
    <property type="term" value="P:endonucleolytic cleavage of tricistronic rRNA transcript (SSU-rRNA, 5.8S rRNA, LSU-rRNA)"/>
    <property type="evidence" value="ECO:0007669"/>
    <property type="project" value="TreeGrafter"/>
</dbReference>
<organism evidence="3 4">
    <name type="scientific">Stegodyphus mimosarum</name>
    <name type="common">African social velvet spider</name>
    <dbReference type="NCBI Taxonomy" id="407821"/>
    <lineage>
        <taxon>Eukaryota</taxon>
        <taxon>Metazoa</taxon>
        <taxon>Ecdysozoa</taxon>
        <taxon>Arthropoda</taxon>
        <taxon>Chelicerata</taxon>
        <taxon>Arachnida</taxon>
        <taxon>Araneae</taxon>
        <taxon>Araneomorphae</taxon>
        <taxon>Entelegynae</taxon>
        <taxon>Eresoidea</taxon>
        <taxon>Eresidae</taxon>
        <taxon>Stegodyphus</taxon>
    </lineage>
</organism>
<dbReference type="InterPro" id="IPR007034">
    <property type="entry name" value="BMS1_TSR1_C"/>
</dbReference>
<reference evidence="3 4" key="1">
    <citation type="submission" date="2013-11" db="EMBL/GenBank/DDBJ databases">
        <title>Genome sequencing of Stegodyphus mimosarum.</title>
        <authorList>
            <person name="Bechsgaard J."/>
        </authorList>
    </citation>
    <scope>NUCLEOTIDE SEQUENCE [LARGE SCALE GENOMIC DNA]</scope>
</reference>
<gene>
    <name evidence="3" type="ORF">X975_11099</name>
</gene>
<accession>A0A087UG15</accession>
<feature type="region of interest" description="Disordered" evidence="1">
    <location>
        <begin position="411"/>
        <end position="444"/>
    </location>
</feature>
<dbReference type="PANTHER" id="PTHR12858:SF2">
    <property type="entry name" value="RIBOSOME BIOGENESIS PROTEIN BMS1 HOMOLOG"/>
    <property type="match status" value="1"/>
</dbReference>
<dbReference type="GO" id="GO:0034511">
    <property type="term" value="F:U3 snoRNA binding"/>
    <property type="evidence" value="ECO:0007669"/>
    <property type="project" value="TreeGrafter"/>
</dbReference>
<evidence type="ECO:0000256" key="1">
    <source>
        <dbReference type="SAM" id="MobiDB-lite"/>
    </source>
</evidence>
<dbReference type="STRING" id="407821.A0A087UG15"/>
<dbReference type="Pfam" id="PF04950">
    <property type="entry name" value="RIBIOP_C"/>
    <property type="match status" value="1"/>
</dbReference>
<feature type="non-terminal residue" evidence="3">
    <location>
        <position position="444"/>
    </location>
</feature>
<evidence type="ECO:0000313" key="3">
    <source>
        <dbReference type="EMBL" id="KFM76304.1"/>
    </source>
</evidence>